<dbReference type="Proteomes" id="UP000050794">
    <property type="component" value="Unassembled WGS sequence"/>
</dbReference>
<dbReference type="EMBL" id="UYWY01005266">
    <property type="protein sequence ID" value="VDM29495.1"/>
    <property type="molecule type" value="Genomic_DNA"/>
</dbReference>
<evidence type="ECO:0000313" key="3">
    <source>
        <dbReference type="WBParaSite" id="TCNE_0000377701-mRNA-1"/>
    </source>
</evidence>
<reference evidence="1 2" key="2">
    <citation type="submission" date="2018-11" db="EMBL/GenBank/DDBJ databases">
        <authorList>
            <consortium name="Pathogen Informatics"/>
        </authorList>
    </citation>
    <scope>NUCLEOTIDE SEQUENCE [LARGE SCALE GENOMIC DNA]</scope>
</reference>
<accession>A0A183U5K7</accession>
<organism evidence="2 3">
    <name type="scientific">Toxocara canis</name>
    <name type="common">Canine roundworm</name>
    <dbReference type="NCBI Taxonomy" id="6265"/>
    <lineage>
        <taxon>Eukaryota</taxon>
        <taxon>Metazoa</taxon>
        <taxon>Ecdysozoa</taxon>
        <taxon>Nematoda</taxon>
        <taxon>Chromadorea</taxon>
        <taxon>Rhabditida</taxon>
        <taxon>Spirurina</taxon>
        <taxon>Ascaridomorpha</taxon>
        <taxon>Ascaridoidea</taxon>
        <taxon>Toxocaridae</taxon>
        <taxon>Toxocara</taxon>
    </lineage>
</organism>
<dbReference type="PANTHER" id="PTHR47027">
    <property type="entry name" value="REVERSE TRANSCRIPTASE DOMAIN-CONTAINING PROTEIN"/>
    <property type="match status" value="1"/>
</dbReference>
<keyword evidence="2" id="KW-1185">Reference proteome</keyword>
<dbReference type="PANTHER" id="PTHR47027:SF20">
    <property type="entry name" value="REVERSE TRANSCRIPTASE-LIKE PROTEIN WITH RNA-DIRECTED DNA POLYMERASE DOMAIN"/>
    <property type="match status" value="1"/>
</dbReference>
<protein>
    <submittedName>
        <fullName evidence="3">Endonuclease-reverse transcriptase</fullName>
    </submittedName>
</protein>
<reference evidence="3" key="1">
    <citation type="submission" date="2016-06" db="UniProtKB">
        <authorList>
            <consortium name="WormBaseParasite"/>
        </authorList>
    </citation>
    <scope>IDENTIFICATION</scope>
</reference>
<gene>
    <name evidence="1" type="ORF">TCNE_LOCUS3778</name>
</gene>
<sequence>MIGLEMNTGKTKWMRNSFCTEGIVCLDDVESELVKDYVYLGRQMESNNCPDGEWDRRRAGWIAFGRYKSVLTDRTLPMKLRASISKTTVLPAMLYACETWATAKVVEEKLAITERTMERQMCGVTRNDRIKNDDLRRMTGVKDVVTEMYRSKRCWAGHVARMSDNRWIYRLTKWIPRETKGPLGRPKTRWDEPLVKLFGQCWERIAQSRHVRNSVDLRSHRERRRSQGDRKSHLVQLMGEKVMVVLG</sequence>
<evidence type="ECO:0000313" key="2">
    <source>
        <dbReference type="Proteomes" id="UP000050794"/>
    </source>
</evidence>
<evidence type="ECO:0000313" key="1">
    <source>
        <dbReference type="EMBL" id="VDM29495.1"/>
    </source>
</evidence>
<dbReference type="WBParaSite" id="TCNE_0000377701-mRNA-1">
    <property type="protein sequence ID" value="TCNE_0000377701-mRNA-1"/>
    <property type="gene ID" value="TCNE_0000377701"/>
</dbReference>
<name>A0A183U5K7_TOXCA</name>
<proteinExistence type="predicted"/>
<dbReference type="AlphaFoldDB" id="A0A183U5K7"/>